<accession>A0A8T0SXU3</accession>
<feature type="compositionally biased region" description="Low complexity" evidence="4">
    <location>
        <begin position="359"/>
        <end position="371"/>
    </location>
</feature>
<keyword evidence="1" id="KW-0112">Calmodulin-binding</keyword>
<dbReference type="Pfam" id="PF00612">
    <property type="entry name" value="IQ"/>
    <property type="match status" value="1"/>
</dbReference>
<feature type="region of interest" description="Disordered" evidence="4">
    <location>
        <begin position="322"/>
        <end position="448"/>
    </location>
</feature>
<evidence type="ECO:0000313" key="6">
    <source>
        <dbReference type="Proteomes" id="UP000823388"/>
    </source>
</evidence>
<dbReference type="Proteomes" id="UP000823388">
    <property type="component" value="Chromosome 5K"/>
</dbReference>
<feature type="coiled-coil region" evidence="3">
    <location>
        <begin position="211"/>
        <end position="238"/>
    </location>
</feature>
<dbReference type="PROSITE" id="PS50096">
    <property type="entry name" value="IQ"/>
    <property type="match status" value="1"/>
</dbReference>
<feature type="region of interest" description="Disordered" evidence="4">
    <location>
        <begin position="462"/>
        <end position="515"/>
    </location>
</feature>
<proteinExistence type="inferred from homology"/>
<feature type="compositionally biased region" description="Basic and acidic residues" evidence="4">
    <location>
        <begin position="396"/>
        <end position="413"/>
    </location>
</feature>
<dbReference type="EMBL" id="CM029045">
    <property type="protein sequence ID" value="KAG2601713.1"/>
    <property type="molecule type" value="Genomic_DNA"/>
</dbReference>
<comment type="caution">
    <text evidence="5">The sequence shown here is derived from an EMBL/GenBank/DDBJ whole genome shotgun (WGS) entry which is preliminary data.</text>
</comment>
<comment type="similarity">
    <text evidence="2">Belongs to the IQD family.</text>
</comment>
<dbReference type="InterPro" id="IPR000048">
    <property type="entry name" value="IQ_motif_EF-hand-BS"/>
</dbReference>
<feature type="compositionally biased region" description="Polar residues" evidence="4">
    <location>
        <begin position="427"/>
        <end position="443"/>
    </location>
</feature>
<organism evidence="5 6">
    <name type="scientific">Panicum virgatum</name>
    <name type="common">Blackwell switchgrass</name>
    <dbReference type="NCBI Taxonomy" id="38727"/>
    <lineage>
        <taxon>Eukaryota</taxon>
        <taxon>Viridiplantae</taxon>
        <taxon>Streptophyta</taxon>
        <taxon>Embryophyta</taxon>
        <taxon>Tracheophyta</taxon>
        <taxon>Spermatophyta</taxon>
        <taxon>Magnoliopsida</taxon>
        <taxon>Liliopsida</taxon>
        <taxon>Poales</taxon>
        <taxon>Poaceae</taxon>
        <taxon>PACMAD clade</taxon>
        <taxon>Panicoideae</taxon>
        <taxon>Panicodae</taxon>
        <taxon>Paniceae</taxon>
        <taxon>Panicinae</taxon>
        <taxon>Panicum</taxon>
        <taxon>Panicum sect. Hiantes</taxon>
    </lineage>
</organism>
<feature type="region of interest" description="Disordered" evidence="4">
    <location>
        <begin position="32"/>
        <end position="90"/>
    </location>
</feature>
<feature type="compositionally biased region" description="Basic and acidic residues" evidence="4">
    <location>
        <begin position="324"/>
        <end position="334"/>
    </location>
</feature>
<evidence type="ECO:0000256" key="4">
    <source>
        <dbReference type="SAM" id="MobiDB-lite"/>
    </source>
</evidence>
<dbReference type="AlphaFoldDB" id="A0A8T0SXU3"/>
<feature type="compositionally biased region" description="Basic and acidic residues" evidence="4">
    <location>
        <begin position="37"/>
        <end position="51"/>
    </location>
</feature>
<keyword evidence="3" id="KW-0175">Coiled coil</keyword>
<name>A0A8T0SXU3_PANVG</name>
<sequence length="515" mass="57260">MQACSRDIEDTVIEHKRMGKKGKWFSAVKKVFGSSDPDGKQAKAEKADKSKSSRRWPFGKSRHSDPSASTVSGTAPVAPLPPPPPIQLTQPHSQEIKDVKPVETDSEQNKHAYSVALASAVAAEAAAVAAQAAAEVVRLTAVTTAAPKMPVTSREELAAIKIQTAFRGYLARRALRALRGLVRLKSLVDGHAVKRQTAHTLHCTQTMTRVQAQIYSRRVKLEEEKQALQRQLQLKHQRELEKMKIDEDWDHSHQSKEQIEASLVMKQEAALRRERALAYAFSHQWRNSGRTITPTFTEPGNPNWGWSWMERWMTARPWESRLAASDKDPKERSLTKNSSTSAVRMSVPRAISIQRPATPNKSSRPPSRQSPSTPPSKAPSTSGKTRPASPRSSWLYKEDDLRSITSIRSERPRRQSIGGGSVRDDASLTSTPPLPSYMQSTESARAKSRYRSLLTEKLELSERAPLAHSVVKKRLSFPVIDKPSGPPADKPKERVRRHSDPPKVDPATLKDAPVA</sequence>
<dbReference type="PANTHER" id="PTHR32295">
    <property type="entry name" value="IQ-DOMAIN 5-RELATED"/>
    <property type="match status" value="1"/>
</dbReference>
<gene>
    <name evidence="5" type="ORF">PVAP13_5KG606700</name>
</gene>
<dbReference type="PANTHER" id="PTHR32295:SF104">
    <property type="entry name" value="OS01G0833800 PROTEIN"/>
    <property type="match status" value="1"/>
</dbReference>
<reference evidence="5" key="1">
    <citation type="submission" date="2020-05" db="EMBL/GenBank/DDBJ databases">
        <title>WGS assembly of Panicum virgatum.</title>
        <authorList>
            <person name="Lovell J.T."/>
            <person name="Jenkins J."/>
            <person name="Shu S."/>
            <person name="Juenger T.E."/>
            <person name="Schmutz J."/>
        </authorList>
    </citation>
    <scope>NUCLEOTIDE SEQUENCE</scope>
    <source>
        <strain evidence="5">AP13</strain>
    </source>
</reference>
<dbReference type="Gene3D" id="1.20.5.190">
    <property type="match status" value="1"/>
</dbReference>
<dbReference type="GO" id="GO:0005516">
    <property type="term" value="F:calmodulin binding"/>
    <property type="evidence" value="ECO:0007669"/>
    <property type="project" value="UniProtKB-KW"/>
</dbReference>
<dbReference type="OrthoDB" id="1923765at2759"/>
<keyword evidence="6" id="KW-1185">Reference proteome</keyword>
<evidence type="ECO:0000313" key="5">
    <source>
        <dbReference type="EMBL" id="KAG2601713.1"/>
    </source>
</evidence>
<evidence type="ECO:0000256" key="1">
    <source>
        <dbReference type="ARBA" id="ARBA00022860"/>
    </source>
</evidence>
<evidence type="ECO:0000256" key="3">
    <source>
        <dbReference type="SAM" id="Coils"/>
    </source>
</evidence>
<protein>
    <submittedName>
        <fullName evidence="5">Uncharacterized protein</fullName>
    </submittedName>
</protein>
<dbReference type="SMART" id="SM00015">
    <property type="entry name" value="IQ"/>
    <property type="match status" value="1"/>
</dbReference>
<evidence type="ECO:0000256" key="2">
    <source>
        <dbReference type="ARBA" id="ARBA00024341"/>
    </source>
</evidence>